<feature type="region of interest" description="Disordered" evidence="2">
    <location>
        <begin position="1"/>
        <end position="52"/>
    </location>
</feature>
<proteinExistence type="predicted"/>
<keyword evidence="1" id="KW-0175">Coiled coil</keyword>
<name>V9SKC0_9CAUD</name>
<dbReference type="Pfam" id="PF23899">
    <property type="entry name" value="SU10_portal"/>
    <property type="match status" value="1"/>
</dbReference>
<protein>
    <submittedName>
        <fullName evidence="3">Putative portal protein</fullName>
    </submittedName>
</protein>
<reference evidence="3 4" key="1">
    <citation type="journal article" date="2014" name="Virol. J.">
        <title>First genome sequences of Achromobacter phages reveal new members of the N4 family.</title>
        <authorList>
            <person name="Wittmann J."/>
            <person name="Dreiseikelmann B."/>
            <person name="Rohde M."/>
            <person name="Meier-Kolthoff J.P."/>
            <person name="Bunk B."/>
            <person name="Rohde C."/>
        </authorList>
    </citation>
    <scope>NUCLEOTIDE SEQUENCE [LARGE SCALE GENOMIC DNA]</scope>
</reference>
<organism evidence="3 4">
    <name type="scientific">Achromobacter phage JWDelta</name>
    <dbReference type="NCBI Taxonomy" id="1416008"/>
    <lineage>
        <taxon>Viruses</taxon>
        <taxon>Duplodnaviria</taxon>
        <taxon>Heunggongvirae</taxon>
        <taxon>Uroviricota</taxon>
        <taxon>Caudoviricetes</taxon>
        <taxon>Schitoviridae</taxon>
        <taxon>Rothmandenesvirinae</taxon>
        <taxon>Jwalphavirus</taxon>
        <taxon>Jwalphavirus jwalpha</taxon>
    </lineage>
</organism>
<dbReference type="Proteomes" id="UP000018886">
    <property type="component" value="Segment"/>
</dbReference>
<evidence type="ECO:0000313" key="4">
    <source>
        <dbReference type="Proteomes" id="UP000018886"/>
    </source>
</evidence>
<feature type="compositionally biased region" description="Polar residues" evidence="2">
    <location>
        <begin position="733"/>
        <end position="748"/>
    </location>
</feature>
<accession>V9SKC0</accession>
<evidence type="ECO:0000313" key="3">
    <source>
        <dbReference type="EMBL" id="AHC56590.1"/>
    </source>
</evidence>
<dbReference type="EMBL" id="KF787094">
    <property type="protein sequence ID" value="AHC56590.1"/>
    <property type="molecule type" value="Genomic_DNA"/>
</dbReference>
<sequence>MEHQQSGLPLPDPAQSAKLTDWKNEPSIQALKMDQEASKPEHDSQVSKIQNWNDQMQVKGKARPPVVKGRSQVQPKLVRRQAEWRYSALSEPFLGSEKLFKVTPVSFEDEGAAEQNELLLNWQFRTKFNRVKLIDDFVRATVDEGTSVLRLGWKRHTIKVKEKAPVYSFFQIESQEQLDQLQQALQAKAENPRGFAESAPQEIQQAVAYYEDEGVATYAIQTDEEEIEVEKVLENRPTVDVMNPANVTIDPSCQGDMDKAMFAIVSFETSRAELEKEGDRYKNLDKVVWDDASPLTEPDHETNTPQDFQFRDRMRKRVVAYEYWGFWDIYDDGNMHPIVATWIGSTLIRMELNPFPDGKLPFVLVPYMPVKRELYGEPDAELLEDNQKILGAVTRGMIDLLGRSANGQQGFAKGMLDPLNRSRYDAGKDYEYNPTLNPNQGLIEHKFPELPQSALVMLNMQNQEAEALTGVKSFAGGVSGEAYGDVAAGIRGVLDASSKREMAILRRLAKGMTEVGNKIIAMNSLFLSEEEVVRVTNQQYVTIQREDLKGNFDLEVDIATAEVDNQKAQDLSFMLQTLGNTMDFGITKMILAEIAKLKRMPVLSHAIKTFEPQPDPVAEEMRQLELEKLRAEVEKLRAEAQQRLADAGKKAAETDKTNLDYLEQESGTTHARNMQAQQAQAEGNQDLQVTKALLAPKKEGEGSPNIPAAIGYNALTKQSTGAPLSTIERDQAAQGSTPANLGSQNFDPSQDPALNPAIRLTN</sequence>
<gene>
    <name evidence="3" type="ORF">JJJA_0074</name>
</gene>
<feature type="region of interest" description="Disordered" evidence="2">
    <location>
        <begin position="720"/>
        <end position="762"/>
    </location>
</feature>
<dbReference type="InterPro" id="IPR056909">
    <property type="entry name" value="SU10_portal"/>
</dbReference>
<evidence type="ECO:0000256" key="1">
    <source>
        <dbReference type="SAM" id="Coils"/>
    </source>
</evidence>
<feature type="compositionally biased region" description="Basic and acidic residues" evidence="2">
    <location>
        <begin position="33"/>
        <end position="45"/>
    </location>
</feature>
<feature type="coiled-coil region" evidence="1">
    <location>
        <begin position="619"/>
        <end position="650"/>
    </location>
</feature>
<evidence type="ECO:0000256" key="2">
    <source>
        <dbReference type="SAM" id="MobiDB-lite"/>
    </source>
</evidence>